<dbReference type="InterPro" id="IPR027417">
    <property type="entry name" value="P-loop_NTPase"/>
</dbReference>
<dbReference type="SMART" id="SM00490">
    <property type="entry name" value="HELICc"/>
    <property type="match status" value="1"/>
</dbReference>
<evidence type="ECO:0000313" key="8">
    <source>
        <dbReference type="EMBL" id="KAK1387311.1"/>
    </source>
</evidence>
<dbReference type="PROSITE" id="PS51194">
    <property type="entry name" value="HELICASE_CTER"/>
    <property type="match status" value="1"/>
</dbReference>
<evidence type="ECO:0000256" key="2">
    <source>
        <dbReference type="ARBA" id="ARBA00022741"/>
    </source>
</evidence>
<dbReference type="AlphaFoldDB" id="A0AAD8IM19"/>
<evidence type="ECO:0000256" key="1">
    <source>
        <dbReference type="ARBA" id="ARBA00012552"/>
    </source>
</evidence>
<proteinExistence type="predicted"/>
<evidence type="ECO:0000256" key="6">
    <source>
        <dbReference type="ARBA" id="ARBA00047984"/>
    </source>
</evidence>
<reference evidence="8" key="1">
    <citation type="submission" date="2023-02" db="EMBL/GenBank/DDBJ databases">
        <title>Genome of toxic invasive species Heracleum sosnowskyi carries increased number of genes despite the absence of recent whole-genome duplications.</title>
        <authorList>
            <person name="Schelkunov M."/>
            <person name="Shtratnikova V."/>
            <person name="Makarenko M."/>
            <person name="Klepikova A."/>
            <person name="Omelchenko D."/>
            <person name="Novikova G."/>
            <person name="Obukhova E."/>
            <person name="Bogdanov V."/>
            <person name="Penin A."/>
            <person name="Logacheva M."/>
        </authorList>
    </citation>
    <scope>NUCLEOTIDE SEQUENCE</scope>
    <source>
        <strain evidence="8">Hsosn_3</strain>
        <tissue evidence="8">Leaf</tissue>
    </source>
</reference>
<dbReference type="Pfam" id="PF00271">
    <property type="entry name" value="Helicase_C"/>
    <property type="match status" value="1"/>
</dbReference>
<evidence type="ECO:0000313" key="9">
    <source>
        <dbReference type="Proteomes" id="UP001237642"/>
    </source>
</evidence>
<comment type="catalytic activity">
    <reaction evidence="6">
        <text>ATP + H2O = ADP + phosphate + H(+)</text>
        <dbReference type="Rhea" id="RHEA:13065"/>
        <dbReference type="ChEBI" id="CHEBI:15377"/>
        <dbReference type="ChEBI" id="CHEBI:15378"/>
        <dbReference type="ChEBI" id="CHEBI:30616"/>
        <dbReference type="ChEBI" id="CHEBI:43474"/>
        <dbReference type="ChEBI" id="CHEBI:456216"/>
        <dbReference type="EC" id="3.6.4.13"/>
    </reaction>
</comment>
<dbReference type="EMBL" id="JAUIZM010000004">
    <property type="protein sequence ID" value="KAK1387311.1"/>
    <property type="molecule type" value="Genomic_DNA"/>
</dbReference>
<dbReference type="GO" id="GO:0003724">
    <property type="term" value="F:RNA helicase activity"/>
    <property type="evidence" value="ECO:0007669"/>
    <property type="project" value="UniProtKB-EC"/>
</dbReference>
<reference evidence="8" key="2">
    <citation type="submission" date="2023-05" db="EMBL/GenBank/DDBJ databases">
        <authorList>
            <person name="Schelkunov M.I."/>
        </authorList>
    </citation>
    <scope>NUCLEOTIDE SEQUENCE</scope>
    <source>
        <strain evidence="8">Hsosn_3</strain>
        <tissue evidence="8">Leaf</tissue>
    </source>
</reference>
<dbReference type="GO" id="GO:0003723">
    <property type="term" value="F:RNA binding"/>
    <property type="evidence" value="ECO:0007669"/>
    <property type="project" value="TreeGrafter"/>
</dbReference>
<dbReference type="PANTHER" id="PTHR18934:SF91">
    <property type="entry name" value="PRE-MRNA-SPLICING FACTOR ATP-DEPENDENT RNA HELICASE PRP16"/>
    <property type="match status" value="1"/>
</dbReference>
<dbReference type="Gene3D" id="3.40.50.300">
    <property type="entry name" value="P-loop containing nucleotide triphosphate hydrolases"/>
    <property type="match status" value="2"/>
</dbReference>
<name>A0AAD8IM19_9APIA</name>
<gene>
    <name evidence="8" type="ORF">POM88_015489</name>
</gene>
<protein>
    <recommendedName>
        <fullName evidence="1">RNA helicase</fullName>
        <ecNumber evidence="1">3.6.4.13</ecNumber>
    </recommendedName>
</protein>
<comment type="caution">
    <text evidence="8">The sequence shown here is derived from an EMBL/GenBank/DDBJ whole genome shotgun (WGS) entry which is preliminary data.</text>
</comment>
<organism evidence="8 9">
    <name type="scientific">Heracleum sosnowskyi</name>
    <dbReference type="NCBI Taxonomy" id="360622"/>
    <lineage>
        <taxon>Eukaryota</taxon>
        <taxon>Viridiplantae</taxon>
        <taxon>Streptophyta</taxon>
        <taxon>Embryophyta</taxon>
        <taxon>Tracheophyta</taxon>
        <taxon>Spermatophyta</taxon>
        <taxon>Magnoliopsida</taxon>
        <taxon>eudicotyledons</taxon>
        <taxon>Gunneridae</taxon>
        <taxon>Pentapetalae</taxon>
        <taxon>asterids</taxon>
        <taxon>campanulids</taxon>
        <taxon>Apiales</taxon>
        <taxon>Apiaceae</taxon>
        <taxon>Apioideae</taxon>
        <taxon>apioid superclade</taxon>
        <taxon>Tordylieae</taxon>
        <taxon>Tordyliinae</taxon>
        <taxon>Heracleum</taxon>
    </lineage>
</organism>
<dbReference type="GO" id="GO:0005524">
    <property type="term" value="F:ATP binding"/>
    <property type="evidence" value="ECO:0007669"/>
    <property type="project" value="UniProtKB-KW"/>
</dbReference>
<dbReference type="PANTHER" id="PTHR18934">
    <property type="entry name" value="ATP-DEPENDENT RNA HELICASE"/>
    <property type="match status" value="1"/>
</dbReference>
<dbReference type="GO" id="GO:0016787">
    <property type="term" value="F:hydrolase activity"/>
    <property type="evidence" value="ECO:0007669"/>
    <property type="project" value="UniProtKB-KW"/>
</dbReference>
<keyword evidence="3" id="KW-0378">Hydrolase</keyword>
<evidence type="ECO:0000256" key="4">
    <source>
        <dbReference type="ARBA" id="ARBA00022806"/>
    </source>
</evidence>
<keyword evidence="4 8" id="KW-0347">Helicase</keyword>
<dbReference type="SUPFAM" id="SSF52540">
    <property type="entry name" value="P-loop containing nucleoside triphosphate hydrolases"/>
    <property type="match status" value="1"/>
</dbReference>
<dbReference type="Proteomes" id="UP001237642">
    <property type="component" value="Unassembled WGS sequence"/>
</dbReference>
<dbReference type="EC" id="3.6.4.13" evidence="1"/>
<feature type="domain" description="Helicase C-terminal" evidence="7">
    <location>
        <begin position="132"/>
        <end position="281"/>
    </location>
</feature>
<evidence type="ECO:0000256" key="5">
    <source>
        <dbReference type="ARBA" id="ARBA00022840"/>
    </source>
</evidence>
<dbReference type="InterPro" id="IPR001650">
    <property type="entry name" value="Helicase_C-like"/>
</dbReference>
<sequence length="281" mass="31735">MLYSSLIPRTSSSCKYFTTPKGPNTVIKYMTDNVLFRETLKDADLDKYRYEVGMHFCTDYLVVVMDEPHQRSLNTFVLFGILKKVARRRDFKLIVTSATLNAENFSLFFGSVPIFHIPGRTFPVQTLYSKSPCEDYIEAADEIEAACYALSERMEQLVSTTKQAVSKLLNFPIYSQLPADLQAKIFQKAEDGARKCIVATNIAETSFTVDGIFYVIDTGYGKMKVYNPRMGMDALQVFPVSRAAADQRARRAGRTGPGTCYRLNTETAYQYELLPSSVPEI</sequence>
<evidence type="ECO:0000259" key="7">
    <source>
        <dbReference type="PROSITE" id="PS51194"/>
    </source>
</evidence>
<evidence type="ECO:0000256" key="3">
    <source>
        <dbReference type="ARBA" id="ARBA00022801"/>
    </source>
</evidence>
<dbReference type="CDD" id="cd18791">
    <property type="entry name" value="SF2_C_RHA"/>
    <property type="match status" value="1"/>
</dbReference>
<accession>A0AAD8IM19</accession>
<keyword evidence="9" id="KW-1185">Reference proteome</keyword>
<keyword evidence="5" id="KW-0067">ATP-binding</keyword>
<keyword evidence="2" id="KW-0547">Nucleotide-binding</keyword>